<comment type="similarity">
    <text evidence="3 4">Belongs to the archaeal Rpo3/eukaryotic RPB3 RNA polymerase subunit family.</text>
</comment>
<dbReference type="GO" id="GO:0005737">
    <property type="term" value="C:cytoplasm"/>
    <property type="evidence" value="ECO:0007669"/>
    <property type="project" value="UniProtKB-SubCell"/>
</dbReference>
<comment type="cofactor">
    <cofactor evidence="4">
        <name>[3Fe-4S] cluster</name>
        <dbReference type="ChEBI" id="CHEBI:21137"/>
    </cofactor>
    <text evidence="4">Binds 1 [3Fe-4S] cluster.</text>
</comment>
<dbReference type="InterPro" id="IPR036643">
    <property type="entry name" value="RNApol_insert_sf"/>
</dbReference>
<organism evidence="6">
    <name type="scientific">Candidatus Heimdallarchaeum aukensis</name>
    <dbReference type="NCBI Taxonomy" id="2876573"/>
    <lineage>
        <taxon>Archaea</taxon>
        <taxon>Promethearchaeati</taxon>
        <taxon>Candidatus Heimdallarchaeota</taxon>
        <taxon>Candidatus Heimdallarchaeia (ex Rinke et al. 2021) (nom. nud.)</taxon>
        <taxon>Candidatus Heimdallarchaeales</taxon>
        <taxon>Candidatus Heimdallarchaeaceae</taxon>
        <taxon>Candidatus Heimdallarchaeum</taxon>
    </lineage>
</organism>
<dbReference type="GO" id="GO:0000428">
    <property type="term" value="C:DNA-directed RNA polymerase complex"/>
    <property type="evidence" value="ECO:0007669"/>
    <property type="project" value="UniProtKB-KW"/>
</dbReference>
<dbReference type="InterPro" id="IPR011262">
    <property type="entry name" value="DNA-dir_RNA_pol_insert"/>
</dbReference>
<dbReference type="NCBIfam" id="NF001988">
    <property type="entry name" value="PRK00783.1"/>
    <property type="match status" value="1"/>
</dbReference>
<dbReference type="SMART" id="SM00662">
    <property type="entry name" value="RPOLD"/>
    <property type="match status" value="1"/>
</dbReference>
<dbReference type="AlphaFoldDB" id="A0A9Y1BIT0"/>
<dbReference type="GO" id="GO:0003677">
    <property type="term" value="F:DNA binding"/>
    <property type="evidence" value="ECO:0007669"/>
    <property type="project" value="UniProtKB-UniRule"/>
</dbReference>
<dbReference type="InterPro" id="IPR011263">
    <property type="entry name" value="DNA-dir_RNA_pol_RpoA/D/Rpb3"/>
</dbReference>
<dbReference type="InterPro" id="IPR036603">
    <property type="entry name" value="RBP11-like"/>
</dbReference>
<evidence type="ECO:0000256" key="1">
    <source>
        <dbReference type="ARBA" id="ARBA00022478"/>
    </source>
</evidence>
<dbReference type="PANTHER" id="PTHR11800">
    <property type="entry name" value="DNA-DIRECTED RNA POLYMERASE"/>
    <property type="match status" value="1"/>
</dbReference>
<comment type="catalytic activity">
    <reaction evidence="4">
        <text>RNA(n) + a ribonucleoside 5'-triphosphate = RNA(n+1) + diphosphate</text>
        <dbReference type="Rhea" id="RHEA:21248"/>
        <dbReference type="Rhea" id="RHEA-COMP:14527"/>
        <dbReference type="Rhea" id="RHEA-COMP:17342"/>
        <dbReference type="ChEBI" id="CHEBI:33019"/>
        <dbReference type="ChEBI" id="CHEBI:61557"/>
        <dbReference type="ChEBI" id="CHEBI:140395"/>
        <dbReference type="EC" id="2.7.7.6"/>
    </reaction>
</comment>
<dbReference type="HAMAP" id="MF_00320">
    <property type="entry name" value="RNApol_arch_Rpo3"/>
    <property type="match status" value="1"/>
</dbReference>
<keyword evidence="4" id="KW-0003">3Fe-4S</keyword>
<dbReference type="Gene3D" id="3.30.1360.10">
    <property type="entry name" value="RNA polymerase, RBP11-like subunit"/>
    <property type="match status" value="1"/>
</dbReference>
<evidence type="ECO:0000259" key="5">
    <source>
        <dbReference type="SMART" id="SM00662"/>
    </source>
</evidence>
<keyword evidence="4" id="KW-0408">Iron</keyword>
<feature type="binding site" evidence="4">
    <location>
        <position position="213"/>
    </location>
    <ligand>
        <name>[3Fe-4S] cluster</name>
        <dbReference type="ChEBI" id="CHEBI:21137"/>
    </ligand>
</feature>
<evidence type="ECO:0000256" key="2">
    <source>
        <dbReference type="ARBA" id="ARBA00023163"/>
    </source>
</evidence>
<comment type="subunit">
    <text evidence="4">Part of the RNA polymerase complex.</text>
</comment>
<dbReference type="EMBL" id="CP084166">
    <property type="protein sequence ID" value="UJG39848.1"/>
    <property type="molecule type" value="Genomic_DNA"/>
</dbReference>
<dbReference type="GO" id="GO:0046872">
    <property type="term" value="F:metal ion binding"/>
    <property type="evidence" value="ECO:0007669"/>
    <property type="project" value="UniProtKB-KW"/>
</dbReference>
<reference evidence="6" key="1">
    <citation type="journal article" date="2022" name="Nat. Microbiol.">
        <title>Unique mobile elements and scalable gene flow at the prokaryote-eukaryote boundary revealed by circularized Asgard archaea genomes.</title>
        <authorList>
            <person name="Wu F."/>
            <person name="Speth D.R."/>
            <person name="Philosof A."/>
            <person name="Cremiere A."/>
            <person name="Narayanan A."/>
            <person name="Barco R.A."/>
            <person name="Connon S.A."/>
            <person name="Amend J.P."/>
            <person name="Antoshechkin I.A."/>
            <person name="Orphan V.J."/>
        </authorList>
    </citation>
    <scope>NUCLEOTIDE SEQUENCE</scope>
    <source>
        <strain evidence="6">PM71</strain>
    </source>
</reference>
<keyword evidence="1 4" id="KW-0240">DNA-directed RNA polymerase</keyword>
<evidence type="ECO:0000313" key="6">
    <source>
        <dbReference type="EMBL" id="UJG39848.1"/>
    </source>
</evidence>
<dbReference type="SUPFAM" id="SSF56553">
    <property type="entry name" value="Insert subdomain of RNA polymerase alpha subunit"/>
    <property type="match status" value="1"/>
</dbReference>
<dbReference type="CDD" id="cd07030">
    <property type="entry name" value="RNAP_D"/>
    <property type="match status" value="1"/>
</dbReference>
<dbReference type="GO" id="GO:0051538">
    <property type="term" value="F:3 iron, 4 sulfur cluster binding"/>
    <property type="evidence" value="ECO:0007669"/>
    <property type="project" value="UniProtKB-KW"/>
</dbReference>
<evidence type="ECO:0000256" key="3">
    <source>
        <dbReference type="ARBA" id="ARBA00025804"/>
    </source>
</evidence>
<dbReference type="InterPro" id="IPR022842">
    <property type="entry name" value="RNAP_Rpo3/Rpb3/RPAC1"/>
</dbReference>
<dbReference type="SUPFAM" id="SSF55257">
    <property type="entry name" value="RBP11-like subunits of RNA polymerase"/>
    <property type="match status" value="1"/>
</dbReference>
<feature type="domain" description="DNA-directed RNA polymerase RpoA/D/Rpb3-type" evidence="5">
    <location>
        <begin position="12"/>
        <end position="264"/>
    </location>
</feature>
<gene>
    <name evidence="4" type="primary">rpo3</name>
    <name evidence="4" type="synonym">rpoD</name>
    <name evidence="6" type="ORF">K9W45_08260</name>
</gene>
<dbReference type="GO" id="GO:0046983">
    <property type="term" value="F:protein dimerization activity"/>
    <property type="evidence" value="ECO:0007669"/>
    <property type="project" value="InterPro"/>
</dbReference>
<keyword evidence="2 4" id="KW-0804">Transcription</keyword>
<dbReference type="Pfam" id="PF01193">
    <property type="entry name" value="RNA_pol_L"/>
    <property type="match status" value="1"/>
</dbReference>
<name>A0A9Y1BIT0_9ARCH</name>
<keyword evidence="4" id="KW-0479">Metal-binding</keyword>
<dbReference type="Gene3D" id="2.170.120.12">
    <property type="entry name" value="DNA-directed RNA polymerase, insert domain"/>
    <property type="match status" value="1"/>
</dbReference>
<keyword evidence="4" id="KW-0411">Iron-sulfur</keyword>
<dbReference type="Proteomes" id="UP001201020">
    <property type="component" value="Chromosome"/>
</dbReference>
<feature type="binding site" evidence="4">
    <location>
        <position position="210"/>
    </location>
    <ligand>
        <name>[3Fe-4S] cluster</name>
        <dbReference type="ChEBI" id="CHEBI:21137"/>
    </ligand>
</feature>
<comment type="function">
    <text evidence="4">DNA-dependent RNA polymerase (RNAP) catalyzes the transcription of DNA into RNA using the four ribonucleoside triphosphates as substrates.</text>
</comment>
<dbReference type="Gene3D" id="3.30.70.20">
    <property type="match status" value="1"/>
</dbReference>
<comment type="subcellular location">
    <subcellularLocation>
        <location evidence="4">Cytoplasm</location>
    </subcellularLocation>
</comment>
<proteinExistence type="inferred from homology"/>
<dbReference type="PANTHER" id="PTHR11800:SF2">
    <property type="entry name" value="DNA-DIRECTED RNA POLYMERASE II SUBUNIT RPB3"/>
    <property type="match status" value="1"/>
</dbReference>
<accession>A0A9Y1BIT0</accession>
<dbReference type="EC" id="2.7.7.6" evidence="4"/>
<keyword evidence="4 6" id="KW-0808">Transferase</keyword>
<keyword evidence="4 6" id="KW-0548">Nucleotidyltransferase</keyword>
<sequence>MDIDIIELLPNSVKFILEDTSIAFANAIRRIAIAEVPTLVIEDVYVLKNTSPLFDEFIAQRLGLIPLKYDADTLELNFRDECDCNGIGCNLCTVTLTISKETSQEPAIVYSGDLISSQEGVEPISSKIPIVKLGPNQALELECMAQLGTGKNHAKWQPVSAMGYQFYPVIEIDHEKIKDPKKVADACYRNVFSIKNGKLTVENLLNCNLCGYCTDFAEPGAVQIKHDSSKIIFSFEINNGMPPSKLMEKAGEILLSRIDELKNKLEVITTSEEE</sequence>
<evidence type="ECO:0000256" key="4">
    <source>
        <dbReference type="HAMAP-Rule" id="MF_00320"/>
    </source>
</evidence>
<dbReference type="GO" id="GO:0006351">
    <property type="term" value="P:DNA-templated transcription"/>
    <property type="evidence" value="ECO:0007669"/>
    <property type="project" value="UniProtKB-UniRule"/>
</dbReference>
<dbReference type="InterPro" id="IPR050518">
    <property type="entry name" value="Rpo3/RPB3_RNA_Pol_subunit"/>
</dbReference>
<dbReference type="GO" id="GO:0003899">
    <property type="term" value="F:DNA-directed RNA polymerase activity"/>
    <property type="evidence" value="ECO:0007669"/>
    <property type="project" value="UniProtKB-UniRule"/>
</dbReference>
<keyword evidence="4" id="KW-0963">Cytoplasm</keyword>
<dbReference type="Pfam" id="PF01000">
    <property type="entry name" value="RNA_pol_A_bac"/>
    <property type="match status" value="1"/>
</dbReference>
<protein>
    <recommendedName>
        <fullName evidence="4">DNA-directed RNA polymerase subunit Rpo3</fullName>
        <ecNumber evidence="4">2.7.7.6</ecNumber>
    </recommendedName>
    <alternativeName>
        <fullName evidence="4">DNA-directed RNA polymerase subunit D</fullName>
    </alternativeName>
</protein>
<feature type="binding site" evidence="4">
    <location>
        <position position="207"/>
    </location>
    <ligand>
        <name>[3Fe-4S] cluster</name>
        <dbReference type="ChEBI" id="CHEBI:21137"/>
    </ligand>
</feature>